<dbReference type="Proteomes" id="UP000269438">
    <property type="component" value="Unassembled WGS sequence"/>
</dbReference>
<feature type="compositionally biased region" description="Polar residues" evidence="1">
    <location>
        <begin position="750"/>
        <end position="759"/>
    </location>
</feature>
<protein>
    <submittedName>
        <fullName evidence="5">DUF11 domain-containing protein</fullName>
    </submittedName>
</protein>
<comment type="caution">
    <text evidence="5">The sequence shown here is derived from an EMBL/GenBank/DDBJ whole genome shotgun (WGS) entry which is preliminary data.</text>
</comment>
<name>A0A3L7AIV4_9MICO</name>
<keyword evidence="2" id="KW-1133">Transmembrane helix</keyword>
<dbReference type="Pfam" id="PF19407">
    <property type="entry name" value="DUF5979"/>
    <property type="match status" value="3"/>
</dbReference>
<evidence type="ECO:0000256" key="1">
    <source>
        <dbReference type="SAM" id="MobiDB-lite"/>
    </source>
</evidence>
<organism evidence="5 6">
    <name type="scientific">Mycetocola lacteus</name>
    <dbReference type="NCBI Taxonomy" id="76637"/>
    <lineage>
        <taxon>Bacteria</taxon>
        <taxon>Bacillati</taxon>
        <taxon>Actinomycetota</taxon>
        <taxon>Actinomycetes</taxon>
        <taxon>Micrococcales</taxon>
        <taxon>Microbacteriaceae</taxon>
        <taxon>Mycetocola</taxon>
    </lineage>
</organism>
<reference evidence="5 6" key="1">
    <citation type="submission" date="2018-10" db="EMBL/GenBank/DDBJ databases">
        <authorList>
            <person name="Li J."/>
        </authorList>
    </citation>
    <scope>NUCLEOTIDE SEQUENCE [LARGE SCALE GENOMIC DNA]</scope>
    <source>
        <strain evidence="5 6">JCM 11654</strain>
    </source>
</reference>
<evidence type="ECO:0000256" key="2">
    <source>
        <dbReference type="SAM" id="Phobius"/>
    </source>
</evidence>
<feature type="domain" description="DUF5979" evidence="4">
    <location>
        <begin position="2223"/>
        <end position="2330"/>
    </location>
</feature>
<dbReference type="PANTHER" id="PTHR34819:SF5">
    <property type="entry name" value="CONSERVED REPEAT DOMAIN PROTEIN"/>
    <property type="match status" value="1"/>
</dbReference>
<evidence type="ECO:0000259" key="4">
    <source>
        <dbReference type="Pfam" id="PF19407"/>
    </source>
</evidence>
<feature type="domain" description="DUF11" evidence="3">
    <location>
        <begin position="2334"/>
        <end position="2436"/>
    </location>
</feature>
<dbReference type="InterPro" id="IPR051172">
    <property type="entry name" value="Chlamydia_OmcB"/>
</dbReference>
<dbReference type="InterPro" id="IPR046022">
    <property type="entry name" value="DUF5979"/>
</dbReference>
<dbReference type="PANTHER" id="PTHR34819">
    <property type="entry name" value="LARGE CYSTEINE-RICH PERIPLASMIC PROTEIN OMCB"/>
    <property type="match status" value="1"/>
</dbReference>
<evidence type="ECO:0000259" key="3">
    <source>
        <dbReference type="Pfam" id="PF01345"/>
    </source>
</evidence>
<dbReference type="Gene3D" id="2.60.40.1170">
    <property type="entry name" value="Mu homology domain, subdomain B"/>
    <property type="match status" value="1"/>
</dbReference>
<feature type="compositionally biased region" description="Low complexity" evidence="1">
    <location>
        <begin position="732"/>
        <end position="741"/>
    </location>
</feature>
<evidence type="ECO:0000313" key="6">
    <source>
        <dbReference type="Proteomes" id="UP000269438"/>
    </source>
</evidence>
<dbReference type="Pfam" id="PF01345">
    <property type="entry name" value="DUF11"/>
    <property type="match status" value="1"/>
</dbReference>
<feature type="domain" description="DUF5979" evidence="4">
    <location>
        <begin position="1979"/>
        <end position="2080"/>
    </location>
</feature>
<feature type="domain" description="DUF5979" evidence="4">
    <location>
        <begin position="2118"/>
        <end position="2218"/>
    </location>
</feature>
<feature type="transmembrane region" description="Helical" evidence="2">
    <location>
        <begin position="2483"/>
        <end position="2501"/>
    </location>
</feature>
<sequence>MLGRKRRYLARHKTVQSRGFTPWSRTMAIVATGVSALLVAGSLGTLPALAAGDQKPQYLGVEKSVNAGAGDQKSVSLKPGDEFTYQIRVTCDEGDCTDAVLTDNLPAGLAGFEVLEVGTTDAKVTLTGVKPGQVLGTAETLTGTFGFPIPSGGTGLPDQGSVIISLKLRVPANLSPDWAFNGTAIQNTARATSTTARDVNSSASITVGIEKKTGIATTKTWAPANQQFKPGDTSTITLGAGNTGNVGANQLTLQDPSGAVDGAPALAADNPFSIVDFQGFGPVTLAQGATQVAVDAYVFDGTSWKWVTGVPGPASAIALPSGVSASDVGGIRIRQIGADGSIVAGGSAGTIALQVAQRETTRTATPTSLVGGAKLTNKAAGTVTYPDLDPVTTTATAPFEIGGLNVSVGAGKTIDPSKIPAGGTARAHVTGANTSNGPLSTLVLSDLDYFSQSLAFGGFSEGITYPQGATAATVTWVYDDTSTEVVPFASGETPAVPAGKVVTGFILTYTGAIAKDAQTAADYLIKPAVDYVNAETGKVSTKNNLKVTGKNAAGESSQNASAPLDIHFPKVDLDLKKTVTPGYPVEPGALVTTALEATTRTGTELVPSTTIVITDEWTTGDKTTNFWEAHNPVRVAPTVIPANTSLTVEYKDASGVWHVLDGTPTASVPKAGNFSADLPRDAVGVRYSFSNPDGFAQGVILKPYTTFEARETLRGTDNIPTAVPATNPKPSTYTNTATTKATAERPGLPTITSDTKKSQATAQIQIRTDDGSGIPGPLVSKGWFDVTKTNNKVGILNAQSSDHVLTKLGWGVTRTGFSSVTLNEPNGGENTPESTVFQAFDLVGIGAVSRADDPALHWDRVSTVELFNGTAWTEVKPAGGSWMNAAGFIGYQLTDAERASTTGLRITVVPDVDARTKSTDPLAPPVNSGITTSGGVTASRIIPVEWKLRNVLRVIPADNPDKRWVDERAPFNLPATGSIRNTLGVTGVYDGQNISGSAFADISLANQPPGVKVFKDASAASVVLPNLAEVPEGKFPVVTYRVAAINNSTAAASFIRVTDPTMCTLDNCITDSQRPDSVMFGTKASDYDPATNPFELMNLRKLTFTLPAGQVDINASTVQLWKRDAAGTLSVETVSVAQAGALSAAALADVVGVSVLYQGTNPKQDGGSMLTGTLDPKNIASSKNVLLMSVETQVRAHDRSTGALVTPASVDRSVVANTSTAQSYDPVLYPSKAGTDAASAEVKLLDGELRVSATKKIAPAALTEVKKGDPVTLTLGAASKDKAGVESTVSSRKVVIEDTTDAFWNAYALQRLVPNQIMKPNGADRVQVDIRTGLGADAVWHLGTPAAAAALPADVSDPQTASGIRFTFTNSTGRSFSTTAPPATWNASAVLNLALRTQTLDGQAIDFAKKNTITNTATVESSYNYAPGTPVVYSPATDKSQAPIETGPGRHSLSLSKTPAQQIVRVDDVNLWTLSFTNSNESYLNITQVEDRLPEFLKWDEENPTFATSANGLLSTQVKTAFDPETRKITFTWPSDKNRMAPGEKFTITLNLALQAGLPQGGQATNALVVTTVQDLDSCSRGTNQGTVDGLAPNQCGTTNFVKQQAGALFQISKSVKGELADPDKKLTSGATNRVSADRVCAPDAEGYYGADCVANTVVGATDGWKLRMVNTGDTSLTTATILDILPFAGDKNLVAGDSRGSTYRPMFDGDFGVKLRDGAPVGTTMSWEITTDPRARVCVGDGTGWKDDPTCKSATWRMMTAGTVLSDAEATAVSAIRVTLDFSRVLGGLAPGKEAGVGFQTINVPDSADHVGGAHVDLSGASRVADVAINQPAAQGVFAGGQTQSRASKSVGVRIATGVLPLAKNFTGEAAKYAPGGASADVSCRVPSGRNDATGRAQLMPLKLADTGKVLFTNTNRFATVFTGLPLGALCDVSESGDRGLFGETDRSGGVKNIQIVAGAASALPTVALENRYDMTSLKVTKKIDTLADPAIFANFSFDFALSCTAAVSKIPVTWDGEEVLKFSLTPGDGENAELSREVTGIPVGATCELTETDTRGAQHTTVSLNGQTISETDAAAPTEPVATPSAVFTAAAADPLKEFEVANNIEVTNRFDTGRLSIFKELAGAGKDTYGQAEGTHLTAAVTCTYGTSPVQTLFEDTVAITAGEATEIERDFPLGTACEITEVNTGGATHTDNPESGSVIITGSAVTADITNHFDVGSLEIVKERTGSGVDAFGQGTYTAAVVCTWQRDGDTLTAPLVNGGIVTLGPDNNYRAELTGILIGAHCTVTETDAGLATAVSYAPEDGTVTITDPESTQDTARVTITNTFTTGSLEIRKSVQAPLAVTNGEVTYTIDVTNTGEIEATDVPVTDVLPTGATFLNAPKGTFANGEVRWNLEKLAPGESVSLSVTVAFAQPGKFENCASLVKPNGPWSDTVVHNPGADKNASCVSVTVVPGNPNTPPSGDNTVIPGLPNTGSDVRGIIGGTLLLLLAGAAVIWLARRERFSNAA</sequence>
<dbReference type="InterPro" id="IPR001434">
    <property type="entry name" value="OmcB-like_DUF11"/>
</dbReference>
<evidence type="ECO:0000313" key="5">
    <source>
        <dbReference type="EMBL" id="RLP79362.1"/>
    </source>
</evidence>
<accession>A0A3L7AIV4</accession>
<feature type="region of interest" description="Disordered" evidence="1">
    <location>
        <begin position="718"/>
        <end position="759"/>
    </location>
</feature>
<dbReference type="InterPro" id="IPR047589">
    <property type="entry name" value="DUF11_rpt"/>
</dbReference>
<keyword evidence="6" id="KW-1185">Reference proteome</keyword>
<keyword evidence="2" id="KW-0812">Transmembrane</keyword>
<proteinExistence type="predicted"/>
<dbReference type="OrthoDB" id="3751233at2"/>
<gene>
    <name evidence="5" type="ORF">D9V34_16380</name>
</gene>
<keyword evidence="2" id="KW-0472">Membrane</keyword>
<dbReference type="EMBL" id="RCUY01000015">
    <property type="protein sequence ID" value="RLP79362.1"/>
    <property type="molecule type" value="Genomic_DNA"/>
</dbReference>
<dbReference type="NCBIfam" id="TIGR01451">
    <property type="entry name" value="B_ant_repeat"/>
    <property type="match status" value="2"/>
</dbReference>